<accession>A0A9W6HZP6</accession>
<name>A0A9W6HZP6_9ACTN</name>
<reference evidence="1" key="2">
    <citation type="submission" date="2023-01" db="EMBL/GenBank/DDBJ databases">
        <authorList>
            <person name="Sun Q."/>
            <person name="Evtushenko L."/>
        </authorList>
    </citation>
    <scope>NUCLEOTIDE SEQUENCE</scope>
    <source>
        <strain evidence="1">VKM Ac-2007</strain>
    </source>
</reference>
<proteinExistence type="predicted"/>
<organism evidence="1 2">
    <name type="scientific">Streptosporangium carneum</name>
    <dbReference type="NCBI Taxonomy" id="47481"/>
    <lineage>
        <taxon>Bacteria</taxon>
        <taxon>Bacillati</taxon>
        <taxon>Actinomycetota</taxon>
        <taxon>Actinomycetes</taxon>
        <taxon>Streptosporangiales</taxon>
        <taxon>Streptosporangiaceae</taxon>
        <taxon>Streptosporangium</taxon>
    </lineage>
</organism>
<keyword evidence="2" id="KW-1185">Reference proteome</keyword>
<dbReference type="Proteomes" id="UP001143474">
    <property type="component" value="Unassembled WGS sequence"/>
</dbReference>
<dbReference type="EMBL" id="BSEV01000004">
    <property type="protein sequence ID" value="GLK09345.1"/>
    <property type="molecule type" value="Genomic_DNA"/>
</dbReference>
<sequence>MPAGFKRVGSDANGLTVAVPQKWLALDLTKDDLDQTLKQTGLSGEALEQARRSLRALVANRAIWASDQASAESSPNKFATNLNGFCQDDAGSPPPADQLIADVKGQLEQLGAKVNEAGEVPIDNGGKAVRVVYRLPSHGIEIRGTQYYVQSPGKTCIVTLSTDRDGQQALFDQIARTTQPT</sequence>
<gene>
    <name evidence="1" type="ORF">GCM10017600_27510</name>
</gene>
<dbReference type="Gene3D" id="3.40.1000.10">
    <property type="entry name" value="Mog1/PsbP, alpha/beta/alpha sandwich"/>
    <property type="match status" value="1"/>
</dbReference>
<evidence type="ECO:0000313" key="2">
    <source>
        <dbReference type="Proteomes" id="UP001143474"/>
    </source>
</evidence>
<comment type="caution">
    <text evidence="1">The sequence shown here is derived from an EMBL/GenBank/DDBJ whole genome shotgun (WGS) entry which is preliminary data.</text>
</comment>
<evidence type="ECO:0000313" key="1">
    <source>
        <dbReference type="EMBL" id="GLK09345.1"/>
    </source>
</evidence>
<dbReference type="AlphaFoldDB" id="A0A9W6HZP6"/>
<reference evidence="1" key="1">
    <citation type="journal article" date="2014" name="Int. J. Syst. Evol. Microbiol.">
        <title>Complete genome sequence of Corynebacterium casei LMG S-19264T (=DSM 44701T), isolated from a smear-ripened cheese.</title>
        <authorList>
            <consortium name="US DOE Joint Genome Institute (JGI-PGF)"/>
            <person name="Walter F."/>
            <person name="Albersmeier A."/>
            <person name="Kalinowski J."/>
            <person name="Ruckert C."/>
        </authorList>
    </citation>
    <scope>NUCLEOTIDE SEQUENCE</scope>
    <source>
        <strain evidence="1">VKM Ac-2007</strain>
    </source>
</reference>
<protein>
    <submittedName>
        <fullName evidence="1">Uncharacterized protein</fullName>
    </submittedName>
</protein>